<keyword evidence="6" id="KW-0813">Transport</keyword>
<comment type="function">
    <text evidence="6">Component of a complex that catalyzes the oxidation of glycolate to glyoxylate.</text>
</comment>
<dbReference type="EMBL" id="CP029803">
    <property type="protein sequence ID" value="AWT60680.1"/>
    <property type="molecule type" value="Genomic_DNA"/>
</dbReference>
<dbReference type="InterPro" id="IPR012257">
    <property type="entry name" value="Glc_ox_4Fe-4S"/>
</dbReference>
<evidence type="ECO:0000256" key="5">
    <source>
        <dbReference type="ARBA" id="ARBA00023014"/>
    </source>
</evidence>
<dbReference type="PROSITE" id="PS00198">
    <property type="entry name" value="4FE4S_FER_1"/>
    <property type="match status" value="2"/>
</dbReference>
<gene>
    <name evidence="8" type="primary">lutA</name>
    <name evidence="8" type="ORF">DF168_01898</name>
</gene>
<dbReference type="Pfam" id="PF13183">
    <property type="entry name" value="Fer4_8"/>
    <property type="match status" value="1"/>
</dbReference>
<sequence length="422" mass="46295">MQHKILKENLGPQGDAMAKAVEACVHCGFCLPTCPTYVTMGEEMDSPRGRIILMKEVMEGNLDAELARPYIDHCLGCVSCVTACPSGVEYGDLLAPFRAFSEKESKRGLIERLRRLVLMRILPYPQRFRMAVLFGIIFRPLKGLFPAQLRAGLELLPEKLSDSTALSNFYPAMGKRRARVALLAGCAQQVIGPNINLATIGVLNRNGVDVLVPSKQACCGALAMHIGEEKQARAVARKNLSAFPTDIDAIVTNAAGCGSGMREYGLLFRGQEEEPEAIYLSKKTTDVSGFLHAIGFRPPENAIELTRVVYHDACHLAHAQKERIAPRELLSGIPNLTLLEPPEWELCCGSAGTYNIDQPDLANQLGERKARNLLSTRPEAVVTGNIGCMTQIRKHLNLLGQDMPIYHTMELLDAAYRNTASP</sequence>
<dbReference type="EC" id="1.1.99.14" evidence="6"/>
<dbReference type="PIRSF" id="PIRSF000139">
    <property type="entry name" value="Glc_ox_4Fe-4S"/>
    <property type="match status" value="1"/>
</dbReference>
<keyword evidence="6" id="KW-0249">Electron transport</keyword>
<reference evidence="8 9" key="1">
    <citation type="submission" date="2018-06" db="EMBL/GenBank/DDBJ databases">
        <title>Draft Genome Sequence of a Novel Marine Bacterium Related to the Verrucomicrobia.</title>
        <authorList>
            <person name="Vosseberg J."/>
            <person name="Martijn J."/>
            <person name="Ettema T.J.G."/>
        </authorList>
    </citation>
    <scope>NUCLEOTIDE SEQUENCE [LARGE SCALE GENOMIC DNA]</scope>
    <source>
        <strain evidence="8">TARA_B100001123</strain>
    </source>
</reference>
<dbReference type="InterPro" id="IPR009051">
    <property type="entry name" value="Helical_ferredxn"/>
</dbReference>
<dbReference type="GO" id="GO:0051539">
    <property type="term" value="F:4 iron, 4 sulfur cluster binding"/>
    <property type="evidence" value="ECO:0007669"/>
    <property type="project" value="UniProtKB-UniRule"/>
</dbReference>
<feature type="domain" description="4Fe-4S ferredoxin-type" evidence="7">
    <location>
        <begin position="67"/>
        <end position="88"/>
    </location>
</feature>
<keyword evidence="1 6" id="KW-0004">4Fe-4S</keyword>
<keyword evidence="2 6" id="KW-0479">Metal-binding</keyword>
<evidence type="ECO:0000256" key="3">
    <source>
        <dbReference type="ARBA" id="ARBA00022737"/>
    </source>
</evidence>
<accession>A0A2Z4AN08</accession>
<comment type="cofactor">
    <cofactor evidence="6">
        <name>[4Fe-4S] cluster</name>
        <dbReference type="ChEBI" id="CHEBI:49883"/>
    </cofactor>
    <text evidence="6">Binds 2 [4Fe-4S] clusters.</text>
</comment>
<name>A0A2Z4AN08_9BACT</name>
<evidence type="ECO:0000256" key="4">
    <source>
        <dbReference type="ARBA" id="ARBA00023004"/>
    </source>
</evidence>
<protein>
    <recommendedName>
        <fullName evidence="6">Glycolate oxidase iron-sulfur subunit</fullName>
        <ecNumber evidence="6">1.1.99.14</ecNumber>
    </recommendedName>
</protein>
<dbReference type="KEGG" id="mtar:DF168_01898"/>
<dbReference type="InterPro" id="IPR017900">
    <property type="entry name" value="4Fe4S_Fe_S_CS"/>
</dbReference>
<keyword evidence="5 6" id="KW-0411">Iron-sulfur</keyword>
<evidence type="ECO:0000256" key="2">
    <source>
        <dbReference type="ARBA" id="ARBA00022723"/>
    </source>
</evidence>
<evidence type="ECO:0000313" key="9">
    <source>
        <dbReference type="Proteomes" id="UP000247465"/>
    </source>
</evidence>
<evidence type="ECO:0000256" key="6">
    <source>
        <dbReference type="PIRNR" id="PIRNR000139"/>
    </source>
</evidence>
<feature type="domain" description="4Fe-4S ferredoxin-type" evidence="7">
    <location>
        <begin position="14"/>
        <end position="43"/>
    </location>
</feature>
<dbReference type="GO" id="GO:0046872">
    <property type="term" value="F:metal ion binding"/>
    <property type="evidence" value="ECO:0007669"/>
    <property type="project" value="UniProtKB-UniRule"/>
</dbReference>
<keyword evidence="4 6" id="KW-0408">Iron</keyword>
<dbReference type="PROSITE" id="PS51379">
    <property type="entry name" value="4FE4S_FER_2"/>
    <property type="match status" value="2"/>
</dbReference>
<dbReference type="PANTHER" id="PTHR32479:SF17">
    <property type="entry name" value="GLYCOLATE OXIDASE IRON-SULFUR SUBUNIT"/>
    <property type="match status" value="1"/>
</dbReference>
<proteinExistence type="predicted"/>
<comment type="catalytic activity">
    <reaction evidence="6">
        <text>(R)-lactate + A = pyruvate + AH2</text>
        <dbReference type="Rhea" id="RHEA:15089"/>
        <dbReference type="ChEBI" id="CHEBI:13193"/>
        <dbReference type="ChEBI" id="CHEBI:15361"/>
        <dbReference type="ChEBI" id="CHEBI:16004"/>
        <dbReference type="ChEBI" id="CHEBI:17499"/>
    </reaction>
</comment>
<dbReference type="SUPFAM" id="SSF46548">
    <property type="entry name" value="alpha-helical ferredoxin"/>
    <property type="match status" value="1"/>
</dbReference>
<evidence type="ECO:0000259" key="7">
    <source>
        <dbReference type="PROSITE" id="PS51379"/>
    </source>
</evidence>
<dbReference type="GO" id="GO:0019154">
    <property type="term" value="F:glycolate dehydrogenase activity"/>
    <property type="evidence" value="ECO:0007669"/>
    <property type="project" value="UniProtKB-EC"/>
</dbReference>
<dbReference type="AlphaFoldDB" id="A0A2Z4AN08"/>
<dbReference type="Gene3D" id="1.10.1060.10">
    <property type="entry name" value="Alpha-helical ferredoxin"/>
    <property type="match status" value="1"/>
</dbReference>
<dbReference type="InterPro" id="IPR004017">
    <property type="entry name" value="Cys_rich_dom"/>
</dbReference>
<organism evidence="8 9">
    <name type="scientific">Candidatus Moanibacter tarae</name>
    <dbReference type="NCBI Taxonomy" id="2200854"/>
    <lineage>
        <taxon>Bacteria</taxon>
        <taxon>Pseudomonadati</taxon>
        <taxon>Verrucomicrobiota</taxon>
        <taxon>Opitutia</taxon>
        <taxon>Puniceicoccales</taxon>
        <taxon>Puniceicoccales incertae sedis</taxon>
        <taxon>Candidatus Moanibacter</taxon>
    </lineage>
</organism>
<dbReference type="Pfam" id="PF02754">
    <property type="entry name" value="CCG"/>
    <property type="match status" value="2"/>
</dbReference>
<comment type="catalytic activity">
    <reaction evidence="6">
        <text>glycolate + A = glyoxylate + AH2</text>
        <dbReference type="Rhea" id="RHEA:21264"/>
        <dbReference type="ChEBI" id="CHEBI:13193"/>
        <dbReference type="ChEBI" id="CHEBI:17499"/>
        <dbReference type="ChEBI" id="CHEBI:29805"/>
        <dbReference type="ChEBI" id="CHEBI:36655"/>
        <dbReference type="EC" id="1.1.99.14"/>
    </reaction>
</comment>
<keyword evidence="3" id="KW-0677">Repeat</keyword>
<dbReference type="Proteomes" id="UP000247465">
    <property type="component" value="Chromosome"/>
</dbReference>
<dbReference type="InterPro" id="IPR017896">
    <property type="entry name" value="4Fe4S_Fe-S-bd"/>
</dbReference>
<dbReference type="PANTHER" id="PTHR32479">
    <property type="entry name" value="GLYCOLATE OXIDASE IRON-SULFUR SUBUNIT"/>
    <property type="match status" value="1"/>
</dbReference>
<evidence type="ECO:0000313" key="8">
    <source>
        <dbReference type="EMBL" id="AWT60680.1"/>
    </source>
</evidence>
<evidence type="ECO:0000256" key="1">
    <source>
        <dbReference type="ARBA" id="ARBA00022485"/>
    </source>
</evidence>